<gene>
    <name evidence="1" type="ORF">NCS_10782</name>
</gene>
<dbReference type="AlphaFoldDB" id="A0A2H1FDY7"/>
<name>A0A2H1FDY7_9ARCH</name>
<sequence length="130" mass="14287">MLTNAFGLNHEVYNPRLVLEIFIKASDGCTLLTQVDTAKSVYLFTHGRSDLETAATDALVANGFTKEKIISAKADAVGNVGDYMAMLWMPPTPNQIKIQKITKVEQVKAEGMIGLWKGVSKEDLFTIPLK</sequence>
<protein>
    <submittedName>
        <fullName evidence="1">Uncharacterized protein</fullName>
    </submittedName>
</protein>
<dbReference type="Proteomes" id="UP000230607">
    <property type="component" value="Chromosome 1"/>
</dbReference>
<reference evidence="2" key="1">
    <citation type="submission" date="2017-03" db="EMBL/GenBank/DDBJ databases">
        <authorList>
            <person name="Herbold C."/>
        </authorList>
    </citation>
    <scope>NUCLEOTIDE SEQUENCE [LARGE SCALE GENOMIC DNA]</scope>
</reference>
<keyword evidence="2" id="KW-1185">Reference proteome</keyword>
<proteinExistence type="predicted"/>
<dbReference type="EMBL" id="LT841358">
    <property type="protein sequence ID" value="SMH70975.1"/>
    <property type="molecule type" value="Genomic_DNA"/>
</dbReference>
<organism evidence="1 2">
    <name type="scientific">Candidatus Nitrosotalea okcheonensis</name>
    <dbReference type="NCBI Taxonomy" id="1903276"/>
    <lineage>
        <taxon>Archaea</taxon>
        <taxon>Nitrososphaerota</taxon>
        <taxon>Nitrososphaeria</taxon>
        <taxon>Nitrosotaleales</taxon>
        <taxon>Nitrosotaleaceae</taxon>
        <taxon>Nitrosotalea</taxon>
    </lineage>
</organism>
<evidence type="ECO:0000313" key="1">
    <source>
        <dbReference type="EMBL" id="SMH70975.1"/>
    </source>
</evidence>
<evidence type="ECO:0000313" key="2">
    <source>
        <dbReference type="Proteomes" id="UP000230607"/>
    </source>
</evidence>
<accession>A0A2H1FDY7</accession>